<dbReference type="AlphaFoldDB" id="A0A023B5T3"/>
<organism evidence="1 2">
    <name type="scientific">Gregarina niphandrodes</name>
    <name type="common">Septate eugregarine</name>
    <dbReference type="NCBI Taxonomy" id="110365"/>
    <lineage>
        <taxon>Eukaryota</taxon>
        <taxon>Sar</taxon>
        <taxon>Alveolata</taxon>
        <taxon>Apicomplexa</taxon>
        <taxon>Conoidasida</taxon>
        <taxon>Gregarinasina</taxon>
        <taxon>Eugregarinorida</taxon>
        <taxon>Gregarinidae</taxon>
        <taxon>Gregarina</taxon>
    </lineage>
</organism>
<evidence type="ECO:0000313" key="2">
    <source>
        <dbReference type="Proteomes" id="UP000019763"/>
    </source>
</evidence>
<dbReference type="RefSeq" id="XP_011130702.1">
    <property type="nucleotide sequence ID" value="XM_011132400.1"/>
</dbReference>
<comment type="caution">
    <text evidence="1">The sequence shown here is derived from an EMBL/GenBank/DDBJ whole genome shotgun (WGS) entry which is preliminary data.</text>
</comment>
<accession>A0A023B5T3</accession>
<protein>
    <submittedName>
        <fullName evidence="1">Uncharacterized protein</fullName>
    </submittedName>
</protein>
<keyword evidence="2" id="KW-1185">Reference proteome</keyword>
<reference evidence="1" key="1">
    <citation type="submission" date="2013-12" db="EMBL/GenBank/DDBJ databases">
        <authorList>
            <person name="Omoto C.K."/>
            <person name="Sibley D."/>
            <person name="Venepally P."/>
            <person name="Hadjithomas M."/>
            <person name="Karamycheva S."/>
            <person name="Brunk B."/>
            <person name="Roos D."/>
            <person name="Caler E."/>
            <person name="Lorenzi H."/>
        </authorList>
    </citation>
    <scope>NUCLEOTIDE SEQUENCE</scope>
</reference>
<sequence>MDSYRLGVERKCMGLYEGPSPSNVGSLQPVSLVEKIWDKIRSEETSSEVISSEDPEPNTLLVGNALWWTSFQGPHPCSAKRFLLPQLKQLLVNGGVARRDEYKSAILRYKIGCELFTRIIDVNDWHDMIFNTCVVGGIENETMFYNGFTGTTGGTKNVLYSELTRAPTIPPEFCNHLSVWTTRLLKGELGTEYLQQKYMLMISTQEKKTVLTHTLLLIVNQLLRDRMTSRVRKRTNSLVTTTVDRSAGTLEARSPKAKKAADLQDLIRYDEPDIQEVLHYVYQHWGSEFGDIFPESVSIFNPIKNLCWLWVTQELDQISWALINAATKCTVAIAHRLGKTNIIQQLQDLVGSDRINNKIHWLNTVTRRPS</sequence>
<evidence type="ECO:0000313" key="1">
    <source>
        <dbReference type="EMBL" id="EZG62964.1"/>
    </source>
</evidence>
<dbReference type="GeneID" id="22913114"/>
<proteinExistence type="predicted"/>
<dbReference type="EMBL" id="AFNH02000656">
    <property type="protein sequence ID" value="EZG62964.1"/>
    <property type="molecule type" value="Genomic_DNA"/>
</dbReference>
<dbReference type="VEuPathDB" id="CryptoDB:GNI_087330"/>
<gene>
    <name evidence="1" type="ORF">GNI_087330</name>
</gene>
<dbReference type="Proteomes" id="UP000019763">
    <property type="component" value="Unassembled WGS sequence"/>
</dbReference>
<name>A0A023B5T3_GRENI</name>